<reference evidence="1" key="1">
    <citation type="submission" date="2020-03" db="EMBL/GenBank/DDBJ databases">
        <title>The deep terrestrial virosphere.</title>
        <authorList>
            <person name="Holmfeldt K."/>
            <person name="Nilsson E."/>
            <person name="Simone D."/>
            <person name="Lopez-Fernandez M."/>
            <person name="Wu X."/>
            <person name="de Brujin I."/>
            <person name="Lundin D."/>
            <person name="Andersson A."/>
            <person name="Bertilsson S."/>
            <person name="Dopson M."/>
        </authorList>
    </citation>
    <scope>NUCLEOTIDE SEQUENCE</scope>
    <source>
        <strain evidence="1">MM415B04052</strain>
    </source>
</reference>
<sequence length="52" mass="5757">MGTERRSNCCNAKVREKDGKEICAKCEQVLAKDTIHDVEVKATVKLGLHTKA</sequence>
<protein>
    <submittedName>
        <fullName evidence="1">Uncharacterized protein</fullName>
    </submittedName>
</protein>
<name>A0A6M3LHW2_9ZZZZ</name>
<accession>A0A6M3LHW2</accession>
<proteinExistence type="predicted"/>
<evidence type="ECO:0000313" key="1">
    <source>
        <dbReference type="EMBL" id="QJA93959.1"/>
    </source>
</evidence>
<dbReference type="EMBL" id="MT143191">
    <property type="protein sequence ID" value="QJA93959.1"/>
    <property type="molecule type" value="Genomic_DNA"/>
</dbReference>
<gene>
    <name evidence="1" type="ORF">MM415B04052_0005</name>
</gene>
<dbReference type="AlphaFoldDB" id="A0A6M3LHW2"/>
<organism evidence="1">
    <name type="scientific">viral metagenome</name>
    <dbReference type="NCBI Taxonomy" id="1070528"/>
    <lineage>
        <taxon>unclassified sequences</taxon>
        <taxon>metagenomes</taxon>
        <taxon>organismal metagenomes</taxon>
    </lineage>
</organism>